<dbReference type="RefSeq" id="WP_244767793.1">
    <property type="nucleotide sequence ID" value="NZ_BSOP01000044.1"/>
</dbReference>
<dbReference type="Proteomes" id="UP001156702">
    <property type="component" value="Unassembled WGS sequence"/>
</dbReference>
<evidence type="ECO:0000256" key="1">
    <source>
        <dbReference type="SAM" id="Phobius"/>
    </source>
</evidence>
<keyword evidence="1" id="KW-0812">Transmembrane</keyword>
<gene>
    <name evidence="2" type="ORF">GCM10007923_52420</name>
</gene>
<accession>A0ABQ5ZMC2</accession>
<feature type="transmembrane region" description="Helical" evidence="1">
    <location>
        <begin position="12"/>
        <end position="34"/>
    </location>
</feature>
<keyword evidence="3" id="KW-1185">Reference proteome</keyword>
<organism evidence="2 3">
    <name type="scientific">Shinella yambaruensis</name>
    <dbReference type="NCBI Taxonomy" id="415996"/>
    <lineage>
        <taxon>Bacteria</taxon>
        <taxon>Pseudomonadati</taxon>
        <taxon>Pseudomonadota</taxon>
        <taxon>Alphaproteobacteria</taxon>
        <taxon>Hyphomicrobiales</taxon>
        <taxon>Rhizobiaceae</taxon>
        <taxon>Shinella</taxon>
    </lineage>
</organism>
<protein>
    <recommendedName>
        <fullName evidence="4">Protein-export membrane protein SecG</fullName>
    </recommendedName>
</protein>
<evidence type="ECO:0000313" key="2">
    <source>
        <dbReference type="EMBL" id="GLR54025.1"/>
    </source>
</evidence>
<comment type="caution">
    <text evidence="2">The sequence shown here is derived from an EMBL/GenBank/DDBJ whole genome shotgun (WGS) entry which is preliminary data.</text>
</comment>
<proteinExistence type="predicted"/>
<name>A0ABQ5ZMC2_9HYPH</name>
<reference evidence="3" key="1">
    <citation type="journal article" date="2019" name="Int. J. Syst. Evol. Microbiol.">
        <title>The Global Catalogue of Microorganisms (GCM) 10K type strain sequencing project: providing services to taxonomists for standard genome sequencing and annotation.</title>
        <authorList>
            <consortium name="The Broad Institute Genomics Platform"/>
            <consortium name="The Broad Institute Genome Sequencing Center for Infectious Disease"/>
            <person name="Wu L."/>
            <person name="Ma J."/>
        </authorList>
    </citation>
    <scope>NUCLEOTIDE SEQUENCE [LARGE SCALE GENOMIC DNA]</scope>
    <source>
        <strain evidence="3">NBRC 102122</strain>
    </source>
</reference>
<keyword evidence="1" id="KW-1133">Transmembrane helix</keyword>
<evidence type="ECO:0000313" key="3">
    <source>
        <dbReference type="Proteomes" id="UP001156702"/>
    </source>
</evidence>
<evidence type="ECO:0008006" key="4">
    <source>
        <dbReference type="Google" id="ProtNLM"/>
    </source>
</evidence>
<keyword evidence="1" id="KW-0472">Membrane</keyword>
<sequence>MTGDAATTLLLQYALSGILLLAIICGIASFFFMLRSIMSFGSGLGNPAGSSSDSEGAARMFDGPEYAAKRRQLGFSVLVLVCSLAILAAFILIKNHLTCCQLSAIS</sequence>
<feature type="transmembrane region" description="Helical" evidence="1">
    <location>
        <begin position="73"/>
        <end position="93"/>
    </location>
</feature>
<dbReference type="EMBL" id="BSOP01000044">
    <property type="protein sequence ID" value="GLR54025.1"/>
    <property type="molecule type" value="Genomic_DNA"/>
</dbReference>